<gene>
    <name evidence="10" type="primary">murF</name>
    <name evidence="15" type="ORF">SCL_0547</name>
</gene>
<evidence type="ECO:0000256" key="5">
    <source>
        <dbReference type="ARBA" id="ARBA00022840"/>
    </source>
</evidence>
<sequence>MSLAILADVLKCPHHGSDAVFTGVCHDTRSLQPGDLYVAIKGERFDGHNFLAEAISAGAVGALLARDMETPLPYVRVPNTRLALGNLGAFWRNQFQIPVIAVTGSNGKTTVKEMIGAILGETGPGCVTRGNLNNDIGVPLTLTRMRASDRYAVIEMGMNHFGEIEYLSRLTRPTVALITNAGEAHLAGVGSLEGVARAKGEIFTGLRTAGTAVLNADDPYFPYWKTLVATRKHLTFGLEAGADVSAEYRLTDNGSLMHLKTTTHGDIDMRVPLLGRHNVMNALAGAGAAIAAGASLEQVKSGLEKLKTVSGRLEVKRGISGARIIDDTYNANPASVAAGLQVLREFKGERVLVLGDMGELGPSAADIHFRVGELAGRLGIQRLFAIGELARIAVGAFGKGARHFDSHEALIEALQDCLHADMTVLVKGSRLMRMERIVAGITRPSPAVTENGGSR</sequence>
<keyword evidence="3 10" id="KW-0132">Cell division</keyword>
<evidence type="ECO:0000256" key="4">
    <source>
        <dbReference type="ARBA" id="ARBA00022741"/>
    </source>
</evidence>
<evidence type="ECO:0000256" key="2">
    <source>
        <dbReference type="ARBA" id="ARBA00022598"/>
    </source>
</evidence>
<keyword evidence="16" id="KW-1185">Reference proteome</keyword>
<dbReference type="Proteomes" id="UP000243180">
    <property type="component" value="Chromosome"/>
</dbReference>
<keyword evidence="2 10" id="KW-0436">Ligase</keyword>
<dbReference type="HAMAP" id="MF_02019">
    <property type="entry name" value="MurF"/>
    <property type="match status" value="1"/>
</dbReference>
<dbReference type="RefSeq" id="WP_096359754.1">
    <property type="nucleotide sequence ID" value="NZ_AP014879.1"/>
</dbReference>
<keyword evidence="8 10" id="KW-0131">Cell cycle</keyword>
<dbReference type="InterPro" id="IPR035911">
    <property type="entry name" value="MurE/MurF_N"/>
</dbReference>
<evidence type="ECO:0000259" key="13">
    <source>
        <dbReference type="Pfam" id="PF02875"/>
    </source>
</evidence>
<dbReference type="NCBIfam" id="TIGR01143">
    <property type="entry name" value="murF"/>
    <property type="match status" value="1"/>
</dbReference>
<keyword evidence="5 10" id="KW-0067">ATP-binding</keyword>
<feature type="domain" description="Mur ligase C-terminal" evidence="13">
    <location>
        <begin position="311"/>
        <end position="430"/>
    </location>
</feature>
<dbReference type="GO" id="GO:0009252">
    <property type="term" value="P:peptidoglycan biosynthetic process"/>
    <property type="evidence" value="ECO:0007669"/>
    <property type="project" value="UniProtKB-UniRule"/>
</dbReference>
<dbReference type="GO" id="GO:0008766">
    <property type="term" value="F:UDP-N-acetylmuramoylalanyl-D-glutamyl-2,6-diaminopimelate-D-alanyl-D-alanine ligase activity"/>
    <property type="evidence" value="ECO:0007669"/>
    <property type="project" value="RHEA"/>
</dbReference>
<name>A0A1B4XDI7_9GAMM</name>
<evidence type="ECO:0000256" key="8">
    <source>
        <dbReference type="ARBA" id="ARBA00023306"/>
    </source>
</evidence>
<dbReference type="AlphaFoldDB" id="A0A1B4XDI7"/>
<feature type="domain" description="Mur ligase N-terminal catalytic" evidence="12">
    <location>
        <begin position="21"/>
        <end position="66"/>
    </location>
</feature>
<organism evidence="15 16">
    <name type="scientific">Sulfuricaulis limicola</name>
    <dbReference type="NCBI Taxonomy" id="1620215"/>
    <lineage>
        <taxon>Bacteria</taxon>
        <taxon>Pseudomonadati</taxon>
        <taxon>Pseudomonadota</taxon>
        <taxon>Gammaproteobacteria</taxon>
        <taxon>Acidiferrobacterales</taxon>
        <taxon>Acidiferrobacteraceae</taxon>
        <taxon>Sulfuricaulis</taxon>
    </lineage>
</organism>
<evidence type="ECO:0000256" key="9">
    <source>
        <dbReference type="ARBA" id="ARBA00023316"/>
    </source>
</evidence>
<comment type="function">
    <text evidence="10 11">Involved in cell wall formation. Catalyzes the final step in the synthesis of UDP-N-acetylmuramoyl-pentapeptide, the precursor of murein.</text>
</comment>
<dbReference type="Gene3D" id="3.90.190.20">
    <property type="entry name" value="Mur ligase, C-terminal domain"/>
    <property type="match status" value="1"/>
</dbReference>
<dbReference type="Gene3D" id="3.40.1190.10">
    <property type="entry name" value="Mur-like, catalytic domain"/>
    <property type="match status" value="1"/>
</dbReference>
<evidence type="ECO:0000256" key="1">
    <source>
        <dbReference type="ARBA" id="ARBA00022490"/>
    </source>
</evidence>
<dbReference type="OrthoDB" id="9801978at2"/>
<dbReference type="FunCoup" id="A0A1B4XDI7">
    <property type="interactions" value="421"/>
</dbReference>
<dbReference type="SUPFAM" id="SSF53623">
    <property type="entry name" value="MurD-like peptide ligases, catalytic domain"/>
    <property type="match status" value="1"/>
</dbReference>
<keyword evidence="9 10" id="KW-0961">Cell wall biogenesis/degradation</keyword>
<proteinExistence type="inferred from homology"/>
<dbReference type="GO" id="GO:0005737">
    <property type="term" value="C:cytoplasm"/>
    <property type="evidence" value="ECO:0007669"/>
    <property type="project" value="UniProtKB-SubCell"/>
</dbReference>
<dbReference type="EMBL" id="AP014879">
    <property type="protein sequence ID" value="BAV32869.1"/>
    <property type="molecule type" value="Genomic_DNA"/>
</dbReference>
<dbReference type="SUPFAM" id="SSF53244">
    <property type="entry name" value="MurD-like peptide ligases, peptide-binding domain"/>
    <property type="match status" value="1"/>
</dbReference>
<dbReference type="GO" id="GO:0005524">
    <property type="term" value="F:ATP binding"/>
    <property type="evidence" value="ECO:0007669"/>
    <property type="project" value="UniProtKB-UniRule"/>
</dbReference>
<dbReference type="InterPro" id="IPR005863">
    <property type="entry name" value="UDP-N-AcMur_synth"/>
</dbReference>
<dbReference type="GO" id="GO:0051301">
    <property type="term" value="P:cell division"/>
    <property type="evidence" value="ECO:0007669"/>
    <property type="project" value="UniProtKB-KW"/>
</dbReference>
<dbReference type="InParanoid" id="A0A1B4XDI7"/>
<dbReference type="InterPro" id="IPR036565">
    <property type="entry name" value="Mur-like_cat_sf"/>
</dbReference>
<comment type="subcellular location">
    <subcellularLocation>
        <location evidence="10 11">Cytoplasm</location>
    </subcellularLocation>
</comment>
<dbReference type="Pfam" id="PF08245">
    <property type="entry name" value="Mur_ligase_M"/>
    <property type="match status" value="1"/>
</dbReference>
<dbReference type="InterPro" id="IPR000713">
    <property type="entry name" value="Mur_ligase_N"/>
</dbReference>
<comment type="pathway">
    <text evidence="10 11">Cell wall biogenesis; peptidoglycan biosynthesis.</text>
</comment>
<keyword evidence="6 10" id="KW-0133">Cell shape</keyword>
<keyword evidence="4 10" id="KW-0547">Nucleotide-binding</keyword>
<dbReference type="KEGG" id="slim:SCL_0547"/>
<dbReference type="PANTHER" id="PTHR43024">
    <property type="entry name" value="UDP-N-ACETYLMURAMOYL-TRIPEPTIDE--D-ALANYL-D-ALANINE LIGASE"/>
    <property type="match status" value="1"/>
</dbReference>
<dbReference type="Gene3D" id="3.40.1390.10">
    <property type="entry name" value="MurE/MurF, N-terminal domain"/>
    <property type="match status" value="1"/>
</dbReference>
<evidence type="ECO:0000313" key="16">
    <source>
        <dbReference type="Proteomes" id="UP000243180"/>
    </source>
</evidence>
<keyword evidence="1 10" id="KW-0963">Cytoplasm</keyword>
<dbReference type="InterPro" id="IPR013221">
    <property type="entry name" value="Mur_ligase_cen"/>
</dbReference>
<dbReference type="InterPro" id="IPR036615">
    <property type="entry name" value="Mur_ligase_C_dom_sf"/>
</dbReference>
<comment type="catalytic activity">
    <reaction evidence="10 11">
        <text>D-alanyl-D-alanine + UDP-N-acetyl-alpha-D-muramoyl-L-alanyl-gamma-D-glutamyl-meso-2,6-diaminopimelate + ATP = UDP-N-acetyl-alpha-D-muramoyl-L-alanyl-gamma-D-glutamyl-meso-2,6-diaminopimeloyl-D-alanyl-D-alanine + ADP + phosphate + H(+)</text>
        <dbReference type="Rhea" id="RHEA:28374"/>
        <dbReference type="ChEBI" id="CHEBI:15378"/>
        <dbReference type="ChEBI" id="CHEBI:30616"/>
        <dbReference type="ChEBI" id="CHEBI:43474"/>
        <dbReference type="ChEBI" id="CHEBI:57822"/>
        <dbReference type="ChEBI" id="CHEBI:61386"/>
        <dbReference type="ChEBI" id="CHEBI:83905"/>
        <dbReference type="ChEBI" id="CHEBI:456216"/>
        <dbReference type="EC" id="6.3.2.10"/>
    </reaction>
</comment>
<evidence type="ECO:0000256" key="7">
    <source>
        <dbReference type="ARBA" id="ARBA00022984"/>
    </source>
</evidence>
<evidence type="ECO:0000256" key="6">
    <source>
        <dbReference type="ARBA" id="ARBA00022960"/>
    </source>
</evidence>
<dbReference type="Pfam" id="PF01225">
    <property type="entry name" value="Mur_ligase"/>
    <property type="match status" value="1"/>
</dbReference>
<dbReference type="GO" id="GO:0008360">
    <property type="term" value="P:regulation of cell shape"/>
    <property type="evidence" value="ECO:0007669"/>
    <property type="project" value="UniProtKB-KW"/>
</dbReference>
<evidence type="ECO:0000256" key="3">
    <source>
        <dbReference type="ARBA" id="ARBA00022618"/>
    </source>
</evidence>
<dbReference type="PANTHER" id="PTHR43024:SF1">
    <property type="entry name" value="UDP-N-ACETYLMURAMOYL-TRIPEPTIDE--D-ALANYL-D-ALANINE LIGASE"/>
    <property type="match status" value="1"/>
</dbReference>
<keyword evidence="7 10" id="KW-0573">Peptidoglycan synthesis</keyword>
<dbReference type="Pfam" id="PF02875">
    <property type="entry name" value="Mur_ligase_C"/>
    <property type="match status" value="1"/>
</dbReference>
<evidence type="ECO:0000256" key="10">
    <source>
        <dbReference type="HAMAP-Rule" id="MF_02019"/>
    </source>
</evidence>
<dbReference type="GO" id="GO:0047480">
    <property type="term" value="F:UDP-N-acetylmuramoyl-tripeptide-D-alanyl-D-alanine ligase activity"/>
    <property type="evidence" value="ECO:0007669"/>
    <property type="project" value="UniProtKB-UniRule"/>
</dbReference>
<dbReference type="EC" id="6.3.2.10" evidence="10 11"/>
<reference evidence="15 16" key="1">
    <citation type="submission" date="2015-05" db="EMBL/GenBank/DDBJ databases">
        <title>Complete genome sequence of a sulfur-oxidizing gammaproteobacterium strain HA5.</title>
        <authorList>
            <person name="Miura A."/>
            <person name="Kojima H."/>
            <person name="Fukui M."/>
        </authorList>
    </citation>
    <scope>NUCLEOTIDE SEQUENCE [LARGE SCALE GENOMIC DNA]</scope>
    <source>
        <strain evidence="15 16">HA5</strain>
    </source>
</reference>
<feature type="binding site" evidence="10">
    <location>
        <begin position="104"/>
        <end position="110"/>
    </location>
    <ligand>
        <name>ATP</name>
        <dbReference type="ChEBI" id="CHEBI:30616"/>
    </ligand>
</feature>
<evidence type="ECO:0000259" key="14">
    <source>
        <dbReference type="Pfam" id="PF08245"/>
    </source>
</evidence>
<accession>A0A1B4XDI7</accession>
<dbReference type="InterPro" id="IPR004101">
    <property type="entry name" value="Mur_ligase_C"/>
</dbReference>
<evidence type="ECO:0000256" key="11">
    <source>
        <dbReference type="RuleBase" id="RU004136"/>
    </source>
</evidence>
<dbReference type="SUPFAM" id="SSF63418">
    <property type="entry name" value="MurE/MurF N-terminal domain"/>
    <property type="match status" value="1"/>
</dbReference>
<evidence type="ECO:0000259" key="12">
    <source>
        <dbReference type="Pfam" id="PF01225"/>
    </source>
</evidence>
<protein>
    <recommendedName>
        <fullName evidence="10 11">UDP-N-acetylmuramoyl-tripeptide--D-alanyl-D-alanine ligase</fullName>
        <ecNumber evidence="10 11">6.3.2.10</ecNumber>
    </recommendedName>
    <alternativeName>
        <fullName evidence="10">D-alanyl-D-alanine-adding enzyme</fullName>
    </alternativeName>
</protein>
<evidence type="ECO:0000313" key="15">
    <source>
        <dbReference type="EMBL" id="BAV32869.1"/>
    </source>
</evidence>
<dbReference type="UniPathway" id="UPA00219"/>
<dbReference type="GO" id="GO:0071555">
    <property type="term" value="P:cell wall organization"/>
    <property type="evidence" value="ECO:0007669"/>
    <property type="project" value="UniProtKB-KW"/>
</dbReference>
<dbReference type="InterPro" id="IPR051046">
    <property type="entry name" value="MurCDEF_CellWall_CoF430Synth"/>
</dbReference>
<comment type="similarity">
    <text evidence="10">Belongs to the MurCDEF family. MurF subfamily.</text>
</comment>
<feature type="domain" description="Mur ligase central" evidence="14">
    <location>
        <begin position="102"/>
        <end position="289"/>
    </location>
</feature>